<gene>
    <name evidence="2" type="primary">thiF</name>
    <name evidence="2" type="ORF">ENW00_03920</name>
</gene>
<dbReference type="EMBL" id="DTIN01000014">
    <property type="protein sequence ID" value="HFX13294.1"/>
    <property type="molecule type" value="Genomic_DNA"/>
</dbReference>
<dbReference type="PANTHER" id="PTHR43267">
    <property type="entry name" value="TRNA THREONYLCARBAMOYLADENOSINE DEHYDRATASE"/>
    <property type="match status" value="1"/>
</dbReference>
<dbReference type="SUPFAM" id="SSF69572">
    <property type="entry name" value="Activating enzymes of the ubiquitin-like proteins"/>
    <property type="match status" value="1"/>
</dbReference>
<keyword evidence="2" id="KW-0548">Nucleotidyltransferase</keyword>
<keyword evidence="2" id="KW-0808">Transferase</keyword>
<dbReference type="AlphaFoldDB" id="A0A7C3MIS5"/>
<dbReference type="InterPro" id="IPR035985">
    <property type="entry name" value="Ubiquitin-activating_enz"/>
</dbReference>
<feature type="domain" description="THIF-type NAD/FAD binding fold" evidence="1">
    <location>
        <begin position="6"/>
        <end position="198"/>
    </location>
</feature>
<dbReference type="InterPro" id="IPR012729">
    <property type="entry name" value="ThiF_fam2"/>
</dbReference>
<dbReference type="NCBIfam" id="TIGR02354">
    <property type="entry name" value="thiF_fam2"/>
    <property type="match status" value="1"/>
</dbReference>
<evidence type="ECO:0000313" key="2">
    <source>
        <dbReference type="EMBL" id="HFX13294.1"/>
    </source>
</evidence>
<evidence type="ECO:0000259" key="1">
    <source>
        <dbReference type="Pfam" id="PF00899"/>
    </source>
</evidence>
<comment type="caution">
    <text evidence="2">The sequence shown here is derived from an EMBL/GenBank/DDBJ whole genome shotgun (WGS) entry which is preliminary data.</text>
</comment>
<proteinExistence type="predicted"/>
<dbReference type="GO" id="GO:0061504">
    <property type="term" value="P:cyclic threonylcarbamoyladenosine biosynthetic process"/>
    <property type="evidence" value="ECO:0007669"/>
    <property type="project" value="TreeGrafter"/>
</dbReference>
<dbReference type="InterPro" id="IPR045886">
    <property type="entry name" value="ThiF/MoeB/HesA"/>
</dbReference>
<dbReference type="InterPro" id="IPR000594">
    <property type="entry name" value="ThiF_NAD_FAD-bd"/>
</dbReference>
<dbReference type="PANTHER" id="PTHR43267:SF3">
    <property type="entry name" value="THIF PROTEIN"/>
    <property type="match status" value="1"/>
</dbReference>
<dbReference type="NCBIfam" id="NF006395">
    <property type="entry name" value="PRK08644.1"/>
    <property type="match status" value="1"/>
</dbReference>
<dbReference type="GO" id="GO:0016779">
    <property type="term" value="F:nucleotidyltransferase activity"/>
    <property type="evidence" value="ECO:0007669"/>
    <property type="project" value="UniProtKB-KW"/>
</dbReference>
<sequence length="201" mass="22439">MNDFRDMLINYFTQEELNKIRKTKIVIAGCGGLGSNAAITLTRTGFENFILIDHDKVETSNLNRQAYFYNQIGKPKVIALKENILSINSHCNIITFEVKITSENVIDLLSQGDIILEAVDTAETKALLINTAVSLGKKIVSAIGVCGFGDIEKIKIKKFKNITLIGDFQSDNKNFQPYAPKVIAISSMQCDEILRMVLYEI</sequence>
<dbReference type="Pfam" id="PF00899">
    <property type="entry name" value="ThiF"/>
    <property type="match status" value="1"/>
</dbReference>
<name>A0A7C3MIS5_DICTH</name>
<reference evidence="2" key="1">
    <citation type="journal article" date="2020" name="mSystems">
        <title>Genome- and Community-Level Interaction Insights into Carbon Utilization and Element Cycling Functions of Hydrothermarchaeota in Hydrothermal Sediment.</title>
        <authorList>
            <person name="Zhou Z."/>
            <person name="Liu Y."/>
            <person name="Xu W."/>
            <person name="Pan J."/>
            <person name="Luo Z.H."/>
            <person name="Li M."/>
        </authorList>
    </citation>
    <scope>NUCLEOTIDE SEQUENCE [LARGE SCALE GENOMIC DNA]</scope>
    <source>
        <strain evidence="2">SpSt-81</strain>
    </source>
</reference>
<organism evidence="2">
    <name type="scientific">Dictyoglomus thermophilum</name>
    <dbReference type="NCBI Taxonomy" id="14"/>
    <lineage>
        <taxon>Bacteria</taxon>
        <taxon>Pseudomonadati</taxon>
        <taxon>Dictyoglomota</taxon>
        <taxon>Dictyoglomia</taxon>
        <taxon>Dictyoglomales</taxon>
        <taxon>Dictyoglomaceae</taxon>
        <taxon>Dictyoglomus</taxon>
    </lineage>
</organism>
<protein>
    <submittedName>
        <fullName evidence="2">Sulfur carrier protein ThiS adenylyltransferase ThiF</fullName>
    </submittedName>
</protein>
<dbReference type="GO" id="GO:0061503">
    <property type="term" value="F:tRNA threonylcarbamoyladenosine dehydratase"/>
    <property type="evidence" value="ECO:0007669"/>
    <property type="project" value="TreeGrafter"/>
</dbReference>
<accession>A0A7C3MIS5</accession>
<dbReference type="Gene3D" id="3.40.50.720">
    <property type="entry name" value="NAD(P)-binding Rossmann-like Domain"/>
    <property type="match status" value="1"/>
</dbReference>
<dbReference type="GO" id="GO:0008641">
    <property type="term" value="F:ubiquitin-like modifier activating enzyme activity"/>
    <property type="evidence" value="ECO:0007669"/>
    <property type="project" value="InterPro"/>
</dbReference>